<keyword evidence="2" id="KW-0255">Endonuclease</keyword>
<evidence type="ECO:0000313" key="2">
    <source>
        <dbReference type="EMBL" id="UOX39707.1"/>
    </source>
</evidence>
<feature type="domain" description="HNH nuclease" evidence="1">
    <location>
        <begin position="46"/>
        <end position="94"/>
    </location>
</feature>
<organism evidence="2 3">
    <name type="scientific">Escherichia phage vB_EcoS_SCS31</name>
    <dbReference type="NCBI Taxonomy" id="2932865"/>
    <lineage>
        <taxon>Viruses</taxon>
        <taxon>Duplodnaviria</taxon>
        <taxon>Heunggongvirae</taxon>
        <taxon>Uroviricota</taxon>
        <taxon>Caudoviricetes</taxon>
        <taxon>Drexlerviridae</taxon>
        <taxon>Braunvirinae</taxon>
        <taxon>Guelphvirus</taxon>
        <taxon>Guelphvirus SCS31</taxon>
    </lineage>
</organism>
<keyword evidence="3" id="KW-1185">Reference proteome</keyword>
<evidence type="ECO:0000313" key="3">
    <source>
        <dbReference type="Proteomes" id="UP001058457"/>
    </source>
</evidence>
<keyword evidence="2" id="KW-0378">Hydrolase</keyword>
<dbReference type="Pfam" id="PF13392">
    <property type="entry name" value="HNH_3"/>
    <property type="match status" value="1"/>
</dbReference>
<name>A0A9E7AE33_9CAUD</name>
<evidence type="ECO:0000259" key="1">
    <source>
        <dbReference type="SMART" id="SM00507"/>
    </source>
</evidence>
<dbReference type="InterPro" id="IPR003615">
    <property type="entry name" value="HNH_nuc"/>
</dbReference>
<dbReference type="InterPro" id="IPR044925">
    <property type="entry name" value="His-Me_finger_sf"/>
</dbReference>
<dbReference type="SUPFAM" id="SSF54060">
    <property type="entry name" value="His-Me finger endonucleases"/>
    <property type="match status" value="1"/>
</dbReference>
<dbReference type="GO" id="GO:0004519">
    <property type="term" value="F:endonuclease activity"/>
    <property type="evidence" value="ECO:0007669"/>
    <property type="project" value="UniProtKB-KW"/>
</dbReference>
<keyword evidence="2" id="KW-0540">Nuclease</keyword>
<dbReference type="EMBL" id="ON081052">
    <property type="protein sequence ID" value="UOX39707.1"/>
    <property type="molecule type" value="Genomic_DNA"/>
</dbReference>
<accession>A0A9E7AE33</accession>
<protein>
    <submittedName>
        <fullName evidence="2">HNH endonuclease</fullName>
    </submittedName>
</protein>
<reference evidence="2" key="1">
    <citation type="submission" date="2022-03" db="EMBL/GenBank/DDBJ databases">
        <title>Complete genome analysis of the Escherichia phage vB_EcoS_SCS31.</title>
        <authorList>
            <person name="Alexyuk M.S."/>
            <person name="Bogoyavlenskiy A.P."/>
            <person name="Alexyuk P.G."/>
            <person name="Berezin V.E."/>
        </authorList>
    </citation>
    <scope>NUCLEOTIDE SEQUENCE</scope>
</reference>
<dbReference type="Gene3D" id="3.90.75.20">
    <property type="match status" value="1"/>
</dbReference>
<sequence>MNWNDIFEYRDGVLYWKISTSNKSRKKIGDVAGNQMNDGYIMVQAFGKRMLAHRVVWEMHNGRITNGMHIDHLNHIRNDNRIENLRLVSRTENNRNKSLSKVNKTGVSGVRLKDGLFEVSIGGEKNKTYIGRFYTLDEARAARKCAEFELNYHNNHGDCNGDRHI</sequence>
<dbReference type="Proteomes" id="UP001058457">
    <property type="component" value="Segment"/>
</dbReference>
<proteinExistence type="predicted"/>
<dbReference type="SMART" id="SM00507">
    <property type="entry name" value="HNHc"/>
    <property type="match status" value="1"/>
</dbReference>